<sequence length="446" mass="50317">MLNDAKVRSAKPQAKPYKLTDSHRLYLLVSPSGGKLWRWGFAYDGKQKTMALGIYPMVSLLDARAKRDEARALLDQGKDPTVVKKLRIEANIEAGRNTFERVAREWHKTYKAQWAAVHADDVLRSLERDAFPGIGALPISELTPPKILEVLRAIEDRGSIETAKRVRQRISAVFVYAIAQGMAQTDPAEKLGAVLKPLRRGRQPAITDLARLRQMIKDAEEDYARPVTRLALRFLALTAVRPNELRGARWDEFGELNGPRALWCIPAARMKGNLDRKEELGGDHLVPLTSQAVTVLRALWPLTGGCELLFPSNRHAHRPMSENAIGYLLNRAGYHGHHVPHGFRATFSTIMNEWAEREGKEHDRKIIDLMLAHVPKEKVEGAYNRAAYMPRRRELAQVWADMVSKGLPAPVVLVERPSKPIGDHSRRRLPRAVPADFRFPERSKAA</sequence>
<evidence type="ECO:0000256" key="3">
    <source>
        <dbReference type="ARBA" id="ARBA00023125"/>
    </source>
</evidence>
<dbReference type="InterPro" id="IPR038488">
    <property type="entry name" value="Integrase_DNA-bd_sf"/>
</dbReference>
<dbReference type="InterPro" id="IPR025166">
    <property type="entry name" value="Integrase_DNA_bind_dom"/>
</dbReference>
<dbReference type="Proteomes" id="UP000266693">
    <property type="component" value="Unassembled WGS sequence"/>
</dbReference>
<name>A0A396RT81_9SPHN</name>
<dbReference type="Pfam" id="PF22022">
    <property type="entry name" value="Phage_int_M"/>
    <property type="match status" value="1"/>
</dbReference>
<dbReference type="PANTHER" id="PTHR30629">
    <property type="entry name" value="PROPHAGE INTEGRASE"/>
    <property type="match status" value="1"/>
</dbReference>
<evidence type="ECO:0000259" key="7">
    <source>
        <dbReference type="PROSITE" id="PS51900"/>
    </source>
</evidence>
<proteinExistence type="inferred from homology"/>
<keyword evidence="4" id="KW-0233">DNA recombination</keyword>
<reference evidence="8 9" key="1">
    <citation type="submission" date="2018-08" db="EMBL/GenBank/DDBJ databases">
        <title>The multiple taxonomic identification of Sphingomonas gilva.</title>
        <authorList>
            <person name="Zhu D."/>
            <person name="Zheng S."/>
        </authorList>
    </citation>
    <scope>NUCLEOTIDE SEQUENCE [LARGE SCALE GENOMIC DNA]</scope>
    <source>
        <strain evidence="8 9">ZDH117</strain>
    </source>
</reference>
<evidence type="ECO:0000313" key="8">
    <source>
        <dbReference type="EMBL" id="RHW16841.1"/>
    </source>
</evidence>
<comment type="similarity">
    <text evidence="1">Belongs to the 'phage' integrase family.</text>
</comment>
<evidence type="ECO:0000259" key="6">
    <source>
        <dbReference type="PROSITE" id="PS51898"/>
    </source>
</evidence>
<dbReference type="InterPro" id="IPR053876">
    <property type="entry name" value="Phage_int_M"/>
</dbReference>
<evidence type="ECO:0000313" key="9">
    <source>
        <dbReference type="Proteomes" id="UP000266693"/>
    </source>
</evidence>
<dbReference type="Gene3D" id="1.10.443.10">
    <property type="entry name" value="Intergrase catalytic core"/>
    <property type="match status" value="1"/>
</dbReference>
<dbReference type="Gene3D" id="1.10.150.130">
    <property type="match status" value="1"/>
</dbReference>
<organism evidence="8 9">
    <name type="scientific">Sphingomonas gilva</name>
    <dbReference type="NCBI Taxonomy" id="2305907"/>
    <lineage>
        <taxon>Bacteria</taxon>
        <taxon>Pseudomonadati</taxon>
        <taxon>Pseudomonadota</taxon>
        <taxon>Alphaproteobacteria</taxon>
        <taxon>Sphingomonadales</taxon>
        <taxon>Sphingomonadaceae</taxon>
        <taxon>Sphingomonas</taxon>
    </lineage>
</organism>
<accession>A0A396RT81</accession>
<dbReference type="InterPro" id="IPR002104">
    <property type="entry name" value="Integrase_catalytic"/>
</dbReference>
<evidence type="ECO:0000256" key="4">
    <source>
        <dbReference type="ARBA" id="ARBA00023172"/>
    </source>
</evidence>
<evidence type="ECO:0000256" key="1">
    <source>
        <dbReference type="ARBA" id="ARBA00008857"/>
    </source>
</evidence>
<dbReference type="InterPro" id="IPR044068">
    <property type="entry name" value="CB"/>
</dbReference>
<dbReference type="CDD" id="cd00801">
    <property type="entry name" value="INT_P4_C"/>
    <property type="match status" value="1"/>
</dbReference>
<dbReference type="OrthoDB" id="7388552at2"/>
<feature type="domain" description="Core-binding (CB)" evidence="7">
    <location>
        <begin position="97"/>
        <end position="178"/>
    </location>
</feature>
<dbReference type="InterPro" id="IPR010998">
    <property type="entry name" value="Integrase_recombinase_N"/>
</dbReference>
<evidence type="ECO:0000256" key="2">
    <source>
        <dbReference type="ARBA" id="ARBA00022908"/>
    </source>
</evidence>
<keyword evidence="3 5" id="KW-0238">DNA-binding</keyword>
<dbReference type="PROSITE" id="PS51900">
    <property type="entry name" value="CB"/>
    <property type="match status" value="1"/>
</dbReference>
<dbReference type="GO" id="GO:0003677">
    <property type="term" value="F:DNA binding"/>
    <property type="evidence" value="ECO:0007669"/>
    <property type="project" value="UniProtKB-UniRule"/>
</dbReference>
<dbReference type="InterPro" id="IPR050808">
    <property type="entry name" value="Phage_Integrase"/>
</dbReference>
<dbReference type="EMBL" id="QWLV01000007">
    <property type="protein sequence ID" value="RHW16841.1"/>
    <property type="molecule type" value="Genomic_DNA"/>
</dbReference>
<dbReference type="GO" id="GO:0015074">
    <property type="term" value="P:DNA integration"/>
    <property type="evidence" value="ECO:0007669"/>
    <property type="project" value="UniProtKB-KW"/>
</dbReference>
<protein>
    <submittedName>
        <fullName evidence="8">DUF4102 domain-containing protein</fullName>
    </submittedName>
</protein>
<dbReference type="PANTHER" id="PTHR30629:SF2">
    <property type="entry name" value="PROPHAGE INTEGRASE INTS-RELATED"/>
    <property type="match status" value="1"/>
</dbReference>
<dbReference type="Gene3D" id="3.30.160.390">
    <property type="entry name" value="Integrase, DNA-binding domain"/>
    <property type="match status" value="1"/>
</dbReference>
<dbReference type="InterPro" id="IPR013762">
    <property type="entry name" value="Integrase-like_cat_sf"/>
</dbReference>
<dbReference type="InterPro" id="IPR011010">
    <property type="entry name" value="DNA_brk_join_enz"/>
</dbReference>
<dbReference type="SUPFAM" id="SSF56349">
    <property type="entry name" value="DNA breaking-rejoining enzymes"/>
    <property type="match status" value="1"/>
</dbReference>
<keyword evidence="9" id="KW-1185">Reference proteome</keyword>
<dbReference type="AlphaFoldDB" id="A0A396RT81"/>
<evidence type="ECO:0000256" key="5">
    <source>
        <dbReference type="PROSITE-ProRule" id="PRU01248"/>
    </source>
</evidence>
<dbReference type="Pfam" id="PF00589">
    <property type="entry name" value="Phage_integrase"/>
    <property type="match status" value="1"/>
</dbReference>
<keyword evidence="2" id="KW-0229">DNA integration</keyword>
<dbReference type="PROSITE" id="PS51898">
    <property type="entry name" value="TYR_RECOMBINASE"/>
    <property type="match status" value="1"/>
</dbReference>
<dbReference type="Pfam" id="PF13356">
    <property type="entry name" value="Arm-DNA-bind_3"/>
    <property type="match status" value="1"/>
</dbReference>
<comment type="caution">
    <text evidence="8">The sequence shown here is derived from an EMBL/GenBank/DDBJ whole genome shotgun (WGS) entry which is preliminary data.</text>
</comment>
<dbReference type="RefSeq" id="WP_118864815.1">
    <property type="nucleotide sequence ID" value="NZ_QWLV01000007.1"/>
</dbReference>
<feature type="domain" description="Tyr recombinase" evidence="6">
    <location>
        <begin position="202"/>
        <end position="397"/>
    </location>
</feature>
<gene>
    <name evidence="8" type="ORF">D1610_14090</name>
</gene>
<dbReference type="GO" id="GO:0006310">
    <property type="term" value="P:DNA recombination"/>
    <property type="evidence" value="ECO:0007669"/>
    <property type="project" value="UniProtKB-KW"/>
</dbReference>